<evidence type="ECO:0000256" key="1">
    <source>
        <dbReference type="SAM" id="MobiDB-lite"/>
    </source>
</evidence>
<dbReference type="AlphaFoldDB" id="A0A815MBG0"/>
<gene>
    <name evidence="2" type="ORF">ZHD862_LOCUS33662</name>
</gene>
<dbReference type="EMBL" id="CAJNOT010004067">
    <property type="protein sequence ID" value="CAF1414220.1"/>
    <property type="molecule type" value="Genomic_DNA"/>
</dbReference>
<feature type="non-terminal residue" evidence="2">
    <location>
        <position position="1"/>
    </location>
</feature>
<protein>
    <submittedName>
        <fullName evidence="2">Uncharacterized protein</fullName>
    </submittedName>
</protein>
<evidence type="ECO:0000313" key="2">
    <source>
        <dbReference type="EMBL" id="CAF1414220.1"/>
    </source>
</evidence>
<dbReference type="InterPro" id="IPR036397">
    <property type="entry name" value="RNaseH_sf"/>
</dbReference>
<sequence>MQDGSQQSSLTLRQLMPKNKTLICCLKFHETSTTALRRSGSGRPPTTSSKQLSNKLKRLVLNKRRRSTRNVAPKMNVSRSAVLCNLKKLPNHTIQHWKLNPQLHLSKWQRLVNTDFSKSFRLTPQLNFKNDIIWCTSRQDADKHGGYYGRENFSPGVMLWGGISWNGLIPREAPVFIDEFLEGYQWPKCAKKTMNGIRYADVIRTIAYPAIMQQYRNQIPIFQDDAARIQRTQAMLQQIDALFNERIPVDVQSPKFDD</sequence>
<comment type="caution">
    <text evidence="2">The sequence shown here is derived from an EMBL/GenBank/DDBJ whole genome shotgun (WGS) entry which is preliminary data.</text>
</comment>
<dbReference type="Gene3D" id="3.30.420.10">
    <property type="entry name" value="Ribonuclease H-like superfamily/Ribonuclease H"/>
    <property type="match status" value="1"/>
</dbReference>
<reference evidence="2" key="1">
    <citation type="submission" date="2021-02" db="EMBL/GenBank/DDBJ databases">
        <authorList>
            <person name="Nowell W R."/>
        </authorList>
    </citation>
    <scope>NUCLEOTIDE SEQUENCE</scope>
</reference>
<feature type="region of interest" description="Disordered" evidence="1">
    <location>
        <begin position="35"/>
        <end position="54"/>
    </location>
</feature>
<accession>A0A815MBG0</accession>
<organism evidence="2 3">
    <name type="scientific">Rotaria sordida</name>
    <dbReference type="NCBI Taxonomy" id="392033"/>
    <lineage>
        <taxon>Eukaryota</taxon>
        <taxon>Metazoa</taxon>
        <taxon>Spiralia</taxon>
        <taxon>Gnathifera</taxon>
        <taxon>Rotifera</taxon>
        <taxon>Eurotatoria</taxon>
        <taxon>Bdelloidea</taxon>
        <taxon>Philodinida</taxon>
        <taxon>Philodinidae</taxon>
        <taxon>Rotaria</taxon>
    </lineage>
</organism>
<proteinExistence type="predicted"/>
<dbReference type="Proteomes" id="UP000663864">
    <property type="component" value="Unassembled WGS sequence"/>
</dbReference>
<evidence type="ECO:0000313" key="3">
    <source>
        <dbReference type="Proteomes" id="UP000663864"/>
    </source>
</evidence>
<name>A0A815MBG0_9BILA</name>
<dbReference type="GO" id="GO:0003676">
    <property type="term" value="F:nucleic acid binding"/>
    <property type="evidence" value="ECO:0007669"/>
    <property type="project" value="InterPro"/>
</dbReference>